<organism evidence="1 2">
    <name type="scientific">Myroides odoratus</name>
    <name type="common">Flavobacterium odoratum</name>
    <dbReference type="NCBI Taxonomy" id="256"/>
    <lineage>
        <taxon>Bacteria</taxon>
        <taxon>Pseudomonadati</taxon>
        <taxon>Bacteroidota</taxon>
        <taxon>Flavobacteriia</taxon>
        <taxon>Flavobacteriales</taxon>
        <taxon>Flavobacteriaceae</taxon>
        <taxon>Myroides</taxon>
    </lineage>
</organism>
<accession>A0A378RMB3</accession>
<evidence type="ECO:0000313" key="1">
    <source>
        <dbReference type="EMBL" id="STZ27421.1"/>
    </source>
</evidence>
<evidence type="ECO:0008006" key="3">
    <source>
        <dbReference type="Google" id="ProtNLM"/>
    </source>
</evidence>
<proteinExistence type="predicted"/>
<dbReference type="RefSeq" id="WP_115090357.1">
    <property type="nucleotide sequence ID" value="NZ_CP068107.1"/>
</dbReference>
<reference evidence="1 2" key="1">
    <citation type="submission" date="2018-06" db="EMBL/GenBank/DDBJ databases">
        <authorList>
            <consortium name="Pathogen Informatics"/>
            <person name="Doyle S."/>
        </authorList>
    </citation>
    <scope>NUCLEOTIDE SEQUENCE [LARGE SCALE GENOMIC DNA]</scope>
    <source>
        <strain evidence="1 2">NCTC11179</strain>
    </source>
</reference>
<evidence type="ECO:0000313" key="2">
    <source>
        <dbReference type="Proteomes" id="UP000255024"/>
    </source>
</evidence>
<dbReference type="EMBL" id="UGQL01000001">
    <property type="protein sequence ID" value="STZ27421.1"/>
    <property type="molecule type" value="Genomic_DNA"/>
</dbReference>
<sequence>MKTLNFLVIGKNTAILMTLKRIIEANKGWYATVTEDENALESFLNENKVDIILLSAGLDELIEIGIKAYALSIDPNIKVIQHFGGGSGLLKNEVYSVFPDLNHSKN</sequence>
<keyword evidence="2" id="KW-1185">Reference proteome</keyword>
<gene>
    <name evidence="1" type="ORF">NCTC11179_00956</name>
</gene>
<dbReference type="Proteomes" id="UP000255024">
    <property type="component" value="Unassembled WGS sequence"/>
</dbReference>
<dbReference type="AlphaFoldDB" id="A0A378RMB3"/>
<protein>
    <recommendedName>
        <fullName evidence="3">Response regulatory domain-containing protein</fullName>
    </recommendedName>
</protein>
<name>A0A378RMB3_MYROD</name>